<dbReference type="SUPFAM" id="SSF53335">
    <property type="entry name" value="S-adenosyl-L-methionine-dependent methyltransferases"/>
    <property type="match status" value="1"/>
</dbReference>
<feature type="compositionally biased region" description="Basic and acidic residues" evidence="1">
    <location>
        <begin position="252"/>
        <end position="262"/>
    </location>
</feature>
<comment type="caution">
    <text evidence="2">The sequence shown here is derived from an EMBL/GenBank/DDBJ whole genome shotgun (WGS) entry which is preliminary data.</text>
</comment>
<dbReference type="GO" id="GO:0032259">
    <property type="term" value="P:methylation"/>
    <property type="evidence" value="ECO:0007669"/>
    <property type="project" value="UniProtKB-KW"/>
</dbReference>
<dbReference type="EMBL" id="BAABDD010000005">
    <property type="protein sequence ID" value="GAA3735055.1"/>
    <property type="molecule type" value="Genomic_DNA"/>
</dbReference>
<dbReference type="Gene3D" id="3.40.50.150">
    <property type="entry name" value="Vaccinia Virus protein VP39"/>
    <property type="match status" value="1"/>
</dbReference>
<dbReference type="CDD" id="cd02440">
    <property type="entry name" value="AdoMet_MTases"/>
    <property type="match status" value="1"/>
</dbReference>
<keyword evidence="3" id="KW-1185">Reference proteome</keyword>
<dbReference type="Proteomes" id="UP001500908">
    <property type="component" value="Unassembled WGS sequence"/>
</dbReference>
<gene>
    <name evidence="2" type="ORF">GCM10022402_14050</name>
</gene>
<evidence type="ECO:0000256" key="1">
    <source>
        <dbReference type="SAM" id="MobiDB-lite"/>
    </source>
</evidence>
<proteinExistence type="predicted"/>
<accession>A0ABP7FAR7</accession>
<evidence type="ECO:0000313" key="3">
    <source>
        <dbReference type="Proteomes" id="UP001500908"/>
    </source>
</evidence>
<dbReference type="Pfam" id="PF04672">
    <property type="entry name" value="Methyltransf_19"/>
    <property type="match status" value="1"/>
</dbReference>
<dbReference type="GO" id="GO:0008168">
    <property type="term" value="F:methyltransferase activity"/>
    <property type="evidence" value="ECO:0007669"/>
    <property type="project" value="UniProtKB-KW"/>
</dbReference>
<sequence>MKGQFPPEIDMTTPSIARMYDYLLKGKDNFACDRTAIDAMTEDLPEVVALALDNRAYLGRAVNYVARETGVSQFLDLGAGLPTAENTHQIVQRAVPGARVVYVDNDPIVLAHGRAILADNPATTVITADIRDPETILTSSKTTELIDFDRPVCVMLVSLLHCIPDADDPFGIVERLFERLVPGSYLVYSHIVSDDEEVARDLTERVHAEGTEWGRVRSPEEAARVFDRLKVVEPGQVECSTWRHPHRMPSRTPHDPTHRLWEHAGVGYKP</sequence>
<keyword evidence="2" id="KW-0489">Methyltransferase</keyword>
<dbReference type="RefSeq" id="WP_344968605.1">
    <property type="nucleotide sequence ID" value="NZ_BAABDD010000005.1"/>
</dbReference>
<name>A0ABP7FAR7_9ACTN</name>
<organism evidence="2 3">
    <name type="scientific">Salinactinospora qingdaonensis</name>
    <dbReference type="NCBI Taxonomy" id="702744"/>
    <lineage>
        <taxon>Bacteria</taxon>
        <taxon>Bacillati</taxon>
        <taxon>Actinomycetota</taxon>
        <taxon>Actinomycetes</taxon>
        <taxon>Streptosporangiales</taxon>
        <taxon>Nocardiopsidaceae</taxon>
        <taxon>Salinactinospora</taxon>
    </lineage>
</organism>
<keyword evidence="2" id="KW-0808">Transferase</keyword>
<protein>
    <submittedName>
        <fullName evidence="2">SAM-dependent methyltransferase</fullName>
    </submittedName>
</protein>
<dbReference type="InterPro" id="IPR029063">
    <property type="entry name" value="SAM-dependent_MTases_sf"/>
</dbReference>
<dbReference type="PIRSF" id="PIRSF017393">
    <property type="entry name" value="MTase_SAV2177"/>
    <property type="match status" value="1"/>
</dbReference>
<dbReference type="InterPro" id="IPR006764">
    <property type="entry name" value="SAM_dep_MeTrfase_SAV2177_type"/>
</dbReference>
<reference evidence="3" key="1">
    <citation type="journal article" date="2019" name="Int. J. Syst. Evol. Microbiol.">
        <title>The Global Catalogue of Microorganisms (GCM) 10K type strain sequencing project: providing services to taxonomists for standard genome sequencing and annotation.</title>
        <authorList>
            <consortium name="The Broad Institute Genomics Platform"/>
            <consortium name="The Broad Institute Genome Sequencing Center for Infectious Disease"/>
            <person name="Wu L."/>
            <person name="Ma J."/>
        </authorList>
    </citation>
    <scope>NUCLEOTIDE SEQUENCE [LARGE SCALE GENOMIC DNA]</scope>
    <source>
        <strain evidence="3">JCM 17137</strain>
    </source>
</reference>
<feature type="region of interest" description="Disordered" evidence="1">
    <location>
        <begin position="242"/>
        <end position="270"/>
    </location>
</feature>
<evidence type="ECO:0000313" key="2">
    <source>
        <dbReference type="EMBL" id="GAA3735055.1"/>
    </source>
</evidence>